<evidence type="ECO:0000313" key="2">
    <source>
        <dbReference type="EMBL" id="EEC48135.1"/>
    </source>
</evidence>
<name>B7G0T2_PHATC</name>
<dbReference type="RefSeq" id="XP_002180727.1">
    <property type="nucleotide sequence ID" value="XM_002180691.1"/>
</dbReference>
<dbReference type="HOGENOM" id="CLU_053241_0_0_1"/>
<keyword evidence="3" id="KW-1185">Reference proteome</keyword>
<gene>
    <name evidence="2" type="ORF">PHATRDRAFT_46314</name>
</gene>
<dbReference type="eggNOG" id="ENOG502STKM">
    <property type="taxonomic scope" value="Eukaryota"/>
</dbReference>
<dbReference type="GeneID" id="7201383"/>
<dbReference type="Proteomes" id="UP000000759">
    <property type="component" value="Chromosome 9"/>
</dbReference>
<organism evidence="2 3">
    <name type="scientific">Phaeodactylum tricornutum (strain CCAP 1055/1)</name>
    <dbReference type="NCBI Taxonomy" id="556484"/>
    <lineage>
        <taxon>Eukaryota</taxon>
        <taxon>Sar</taxon>
        <taxon>Stramenopiles</taxon>
        <taxon>Ochrophyta</taxon>
        <taxon>Bacillariophyta</taxon>
        <taxon>Bacillariophyceae</taxon>
        <taxon>Bacillariophycidae</taxon>
        <taxon>Naviculales</taxon>
        <taxon>Phaeodactylaceae</taxon>
        <taxon>Phaeodactylum</taxon>
    </lineage>
</organism>
<protein>
    <submittedName>
        <fullName evidence="2">Uncharacterized protein</fullName>
    </submittedName>
</protein>
<accession>B7G0T2</accession>
<dbReference type="PaxDb" id="2850-Phatr46314"/>
<keyword evidence="1" id="KW-0732">Signal</keyword>
<sequence length="405" mass="46647">MGLNKQSVAVILLVACSIARTVLHFQTFSNLSLQQVRSTAYSPEVDKRQIRDDTSLFRSGQRFRPKNSGESAATGKCAINLFGLPRAFQSLVLPSLVQSVIRPNALHNCDYFVHYYYLTYEKEGRANSGGRLDPDEILLLKQAVHNVSPNSIVEFRYDQEQAFWDQYQPLIDRIRTVNDTDGHYLYFPWRDKSYLYTLTTDNIVKMWHSIQSAWELMTEHETMKSRRYDRVAMLRSDVVYMTPIDLFQANRQPLRDGAKVAVVPAFGRYPVSDRMIIGPRDAVEIWAAQRFDRLETHVQFVHDKHPGWGMHSERFVKWTIFPAIRETNTTIVEDDFMCFFRARADDTVMIKDCEGNRYQNAAPSIVKNLGKDKIEVLESILGRKCRDRTVALSSSLLQCPAQEAG</sequence>
<evidence type="ECO:0000313" key="3">
    <source>
        <dbReference type="Proteomes" id="UP000000759"/>
    </source>
</evidence>
<proteinExistence type="predicted"/>
<dbReference type="AlphaFoldDB" id="B7G0T2"/>
<reference evidence="3" key="2">
    <citation type="submission" date="2008-08" db="EMBL/GenBank/DDBJ databases">
        <authorList>
            <consortium name="Diatom Consortium"/>
            <person name="Grigoriev I."/>
            <person name="Grimwood J."/>
            <person name="Kuo A."/>
            <person name="Otillar R.P."/>
            <person name="Salamov A."/>
            <person name="Detter J.C."/>
            <person name="Lindquist E."/>
            <person name="Shapiro H."/>
            <person name="Lucas S."/>
            <person name="Glavina del Rio T."/>
            <person name="Pitluck S."/>
            <person name="Rokhsar D."/>
            <person name="Bowler C."/>
        </authorList>
    </citation>
    <scope>GENOME REANNOTATION</scope>
    <source>
        <strain evidence="3">CCAP 1055/1</strain>
    </source>
</reference>
<dbReference type="PROSITE" id="PS51257">
    <property type="entry name" value="PROKAR_LIPOPROTEIN"/>
    <property type="match status" value="1"/>
</dbReference>
<dbReference type="EMBL" id="CM000612">
    <property type="protein sequence ID" value="EEC48135.1"/>
    <property type="molecule type" value="Genomic_DNA"/>
</dbReference>
<dbReference type="KEGG" id="pti:PHATRDRAFT_46314"/>
<feature type="signal peptide" evidence="1">
    <location>
        <begin position="1"/>
        <end position="24"/>
    </location>
</feature>
<reference evidence="2 3" key="1">
    <citation type="journal article" date="2008" name="Nature">
        <title>The Phaeodactylum genome reveals the evolutionary history of diatom genomes.</title>
        <authorList>
            <person name="Bowler C."/>
            <person name="Allen A.E."/>
            <person name="Badger J.H."/>
            <person name="Grimwood J."/>
            <person name="Jabbari K."/>
            <person name="Kuo A."/>
            <person name="Maheswari U."/>
            <person name="Martens C."/>
            <person name="Maumus F."/>
            <person name="Otillar R.P."/>
            <person name="Rayko E."/>
            <person name="Salamov A."/>
            <person name="Vandepoele K."/>
            <person name="Beszteri B."/>
            <person name="Gruber A."/>
            <person name="Heijde M."/>
            <person name="Katinka M."/>
            <person name="Mock T."/>
            <person name="Valentin K."/>
            <person name="Verret F."/>
            <person name="Berges J.A."/>
            <person name="Brownlee C."/>
            <person name="Cadoret J.P."/>
            <person name="Chiovitti A."/>
            <person name="Choi C.J."/>
            <person name="Coesel S."/>
            <person name="De Martino A."/>
            <person name="Detter J.C."/>
            <person name="Durkin C."/>
            <person name="Falciatore A."/>
            <person name="Fournet J."/>
            <person name="Haruta M."/>
            <person name="Huysman M.J."/>
            <person name="Jenkins B.D."/>
            <person name="Jiroutova K."/>
            <person name="Jorgensen R.E."/>
            <person name="Joubert Y."/>
            <person name="Kaplan A."/>
            <person name="Kroger N."/>
            <person name="Kroth P.G."/>
            <person name="La Roche J."/>
            <person name="Lindquist E."/>
            <person name="Lommer M."/>
            <person name="Martin-Jezequel V."/>
            <person name="Lopez P.J."/>
            <person name="Lucas S."/>
            <person name="Mangogna M."/>
            <person name="McGinnis K."/>
            <person name="Medlin L.K."/>
            <person name="Montsant A."/>
            <person name="Oudot-Le Secq M.P."/>
            <person name="Napoli C."/>
            <person name="Obornik M."/>
            <person name="Parker M.S."/>
            <person name="Petit J.L."/>
            <person name="Porcel B.M."/>
            <person name="Poulsen N."/>
            <person name="Robison M."/>
            <person name="Rychlewski L."/>
            <person name="Rynearson T.A."/>
            <person name="Schmutz J."/>
            <person name="Shapiro H."/>
            <person name="Siaut M."/>
            <person name="Stanley M."/>
            <person name="Sussman M.R."/>
            <person name="Taylor A.R."/>
            <person name="Vardi A."/>
            <person name="von Dassow P."/>
            <person name="Vyverman W."/>
            <person name="Willis A."/>
            <person name="Wyrwicz L.S."/>
            <person name="Rokhsar D.S."/>
            <person name="Weissenbach J."/>
            <person name="Armbrust E.V."/>
            <person name="Green B.R."/>
            <person name="Van de Peer Y."/>
            <person name="Grigoriev I.V."/>
        </authorList>
    </citation>
    <scope>NUCLEOTIDE SEQUENCE [LARGE SCALE GENOMIC DNA]</scope>
    <source>
        <strain evidence="2 3">CCAP 1055/1</strain>
    </source>
</reference>
<evidence type="ECO:0000256" key="1">
    <source>
        <dbReference type="SAM" id="SignalP"/>
    </source>
</evidence>
<dbReference type="OrthoDB" id="45827at2759"/>
<dbReference type="InParanoid" id="B7G0T2"/>
<feature type="chain" id="PRO_5002852835" evidence="1">
    <location>
        <begin position="25"/>
        <end position="405"/>
    </location>
</feature>